<comment type="caution">
    <text evidence="1">The sequence shown here is derived from an EMBL/GenBank/DDBJ whole genome shotgun (WGS) entry which is preliminary data.</text>
</comment>
<protein>
    <submittedName>
        <fullName evidence="1">Uncharacterized protein</fullName>
    </submittedName>
</protein>
<evidence type="ECO:0000313" key="1">
    <source>
        <dbReference type="EMBL" id="KAG5548262.1"/>
    </source>
</evidence>
<dbReference type="EMBL" id="JACTNZ010000005">
    <property type="protein sequence ID" value="KAG5548262.1"/>
    <property type="molecule type" value="Genomic_DNA"/>
</dbReference>
<reference evidence="1" key="1">
    <citation type="submission" date="2020-08" db="EMBL/GenBank/DDBJ databases">
        <title>Plant Genome Project.</title>
        <authorList>
            <person name="Zhang R.-G."/>
        </authorList>
    </citation>
    <scope>NUCLEOTIDE SEQUENCE</scope>
    <source>
        <strain evidence="1">WSP0</strain>
        <tissue evidence="1">Leaf</tissue>
    </source>
</reference>
<gene>
    <name evidence="1" type="ORF">RHGRI_013834</name>
</gene>
<name>A0AAV6K7L1_9ERIC</name>
<organism evidence="1 2">
    <name type="scientific">Rhododendron griersonianum</name>
    <dbReference type="NCBI Taxonomy" id="479676"/>
    <lineage>
        <taxon>Eukaryota</taxon>
        <taxon>Viridiplantae</taxon>
        <taxon>Streptophyta</taxon>
        <taxon>Embryophyta</taxon>
        <taxon>Tracheophyta</taxon>
        <taxon>Spermatophyta</taxon>
        <taxon>Magnoliopsida</taxon>
        <taxon>eudicotyledons</taxon>
        <taxon>Gunneridae</taxon>
        <taxon>Pentapetalae</taxon>
        <taxon>asterids</taxon>
        <taxon>Ericales</taxon>
        <taxon>Ericaceae</taxon>
        <taxon>Ericoideae</taxon>
        <taxon>Rhodoreae</taxon>
        <taxon>Rhododendron</taxon>
    </lineage>
</organism>
<dbReference type="AlphaFoldDB" id="A0AAV6K7L1"/>
<keyword evidence="2" id="KW-1185">Reference proteome</keyword>
<accession>A0AAV6K7L1</accession>
<proteinExistence type="predicted"/>
<evidence type="ECO:0000313" key="2">
    <source>
        <dbReference type="Proteomes" id="UP000823749"/>
    </source>
</evidence>
<dbReference type="Proteomes" id="UP000823749">
    <property type="component" value="Chromosome 5"/>
</dbReference>
<sequence length="98" mass="11129">MEAMCVSWRSIISSPTILANIIIDCLGRRLGPKLLGRGDNSGQRLVKDFYKVFNQVSTEEIPDSLKLPDSFSQLIYEMRNKKHSTKEKLNVIETAKES</sequence>